<dbReference type="PROSITE" id="PS50157">
    <property type="entry name" value="ZINC_FINGER_C2H2_2"/>
    <property type="match status" value="1"/>
</dbReference>
<dbReference type="PROSITE" id="PS00028">
    <property type="entry name" value="ZINC_FINGER_C2H2_1"/>
    <property type="match status" value="1"/>
</dbReference>
<dbReference type="EMBL" id="JAIPUX010001880">
    <property type="protein sequence ID" value="KAH0623938.1"/>
    <property type="molecule type" value="Genomic_DNA"/>
</dbReference>
<protein>
    <recommendedName>
        <fullName evidence="14">C2H2-type domain-containing protein</fullName>
    </recommendedName>
</protein>
<dbReference type="PANTHER" id="PTHR21502:SF8">
    <property type="entry name" value="CILIUM ASSEMBLY PROTEIN DZIP1L"/>
    <property type="match status" value="1"/>
</dbReference>
<evidence type="ECO:0000256" key="9">
    <source>
        <dbReference type="ARBA" id="ARBA00023212"/>
    </source>
</evidence>
<feature type="coiled-coil region" evidence="12">
    <location>
        <begin position="332"/>
        <end position="370"/>
    </location>
</feature>
<evidence type="ECO:0000256" key="12">
    <source>
        <dbReference type="SAM" id="Coils"/>
    </source>
</evidence>
<dbReference type="Pfam" id="PF13815">
    <property type="entry name" value="Dzip-like_N"/>
    <property type="match status" value="1"/>
</dbReference>
<feature type="compositionally biased region" description="Polar residues" evidence="13">
    <location>
        <begin position="610"/>
        <end position="643"/>
    </location>
</feature>
<dbReference type="Proteomes" id="UP000826234">
    <property type="component" value="Unassembled WGS sequence"/>
</dbReference>
<dbReference type="Gene3D" id="3.30.160.60">
    <property type="entry name" value="Classic Zinc Finger"/>
    <property type="match status" value="1"/>
</dbReference>
<evidence type="ECO:0000256" key="6">
    <source>
        <dbReference type="ARBA" id="ARBA00022771"/>
    </source>
</evidence>
<dbReference type="PANTHER" id="PTHR21502">
    <property type="entry name" value="ZINC FINGER PROTEIN DZIP1"/>
    <property type="match status" value="1"/>
</dbReference>
<comment type="subcellular location">
    <subcellularLocation>
        <location evidence="2">Cytoplasm</location>
        <location evidence="2">Cytoskeleton</location>
        <location evidence="2">Cilium basal body</location>
    </subcellularLocation>
    <subcellularLocation>
        <location evidence="1">Cytoplasm</location>
        <location evidence="1">Cytoskeleton</location>
        <location evidence="1">Microtubule organizing center</location>
        <location evidence="1">Centrosome</location>
        <location evidence="1">Centriole</location>
    </subcellularLocation>
</comment>
<feature type="region of interest" description="Disordered" evidence="13">
    <location>
        <begin position="411"/>
        <end position="430"/>
    </location>
</feature>
<evidence type="ECO:0000313" key="15">
    <source>
        <dbReference type="EMBL" id="KAH0623938.1"/>
    </source>
</evidence>
<keyword evidence="6 11" id="KW-0863">Zinc-finger</keyword>
<comment type="similarity">
    <text evidence="3">Belongs to the DZIP C2H2-type zinc-finger protein family.</text>
</comment>
<keyword evidence="5" id="KW-0479">Metal-binding</keyword>
<comment type="caution">
    <text evidence="15">The sequence shown here is derived from an EMBL/GenBank/DDBJ whole genome shotgun (WGS) entry which is preliminary data.</text>
</comment>
<keyword evidence="9" id="KW-0206">Cytoskeleton</keyword>
<feature type="region of interest" description="Disordered" evidence="13">
    <location>
        <begin position="558"/>
        <end position="704"/>
    </location>
</feature>
<organism evidence="15 16">
    <name type="scientific">Phrynosoma platyrhinos</name>
    <name type="common">Desert horned lizard</name>
    <dbReference type="NCBI Taxonomy" id="52577"/>
    <lineage>
        <taxon>Eukaryota</taxon>
        <taxon>Metazoa</taxon>
        <taxon>Chordata</taxon>
        <taxon>Craniata</taxon>
        <taxon>Vertebrata</taxon>
        <taxon>Euteleostomi</taxon>
        <taxon>Lepidosauria</taxon>
        <taxon>Squamata</taxon>
        <taxon>Bifurcata</taxon>
        <taxon>Unidentata</taxon>
        <taxon>Episquamata</taxon>
        <taxon>Toxicofera</taxon>
        <taxon>Iguania</taxon>
        <taxon>Phrynosomatidae</taxon>
        <taxon>Phrynosomatinae</taxon>
        <taxon>Phrynosoma</taxon>
    </lineage>
</organism>
<feature type="region of interest" description="Disordered" evidence="13">
    <location>
        <begin position="232"/>
        <end position="252"/>
    </location>
</feature>
<evidence type="ECO:0000313" key="16">
    <source>
        <dbReference type="Proteomes" id="UP000826234"/>
    </source>
</evidence>
<dbReference type="InterPro" id="IPR051241">
    <property type="entry name" value="DZIP_RILPL"/>
</dbReference>
<keyword evidence="7" id="KW-0862">Zinc</keyword>
<keyword evidence="4" id="KW-0963">Cytoplasm</keyword>
<dbReference type="InterPro" id="IPR058883">
    <property type="entry name" value="DZIP1_dom"/>
</dbReference>
<evidence type="ECO:0000256" key="13">
    <source>
        <dbReference type="SAM" id="MobiDB-lite"/>
    </source>
</evidence>
<evidence type="ECO:0000256" key="8">
    <source>
        <dbReference type="ARBA" id="ARBA00023054"/>
    </source>
</evidence>
<proteinExistence type="inferred from homology"/>
<keyword evidence="8 12" id="KW-0175">Coiled coil</keyword>
<evidence type="ECO:0000256" key="3">
    <source>
        <dbReference type="ARBA" id="ARBA00009131"/>
    </source>
</evidence>
<evidence type="ECO:0000256" key="11">
    <source>
        <dbReference type="PROSITE-ProRule" id="PRU00042"/>
    </source>
</evidence>
<feature type="compositionally biased region" description="Acidic residues" evidence="13">
    <location>
        <begin position="685"/>
        <end position="694"/>
    </location>
</feature>
<evidence type="ECO:0000256" key="10">
    <source>
        <dbReference type="ARBA" id="ARBA00023273"/>
    </source>
</evidence>
<feature type="compositionally biased region" description="Basic and acidic residues" evidence="13">
    <location>
        <begin position="238"/>
        <end position="252"/>
    </location>
</feature>
<name>A0ABQ7T307_PHRPL</name>
<sequence>MPGSSFPVNFQSSTDHFGSMRAGPTIIPAFKFQLRQDPIDWRRFSAIDVERVARELDLATLQENINSVTFCNLDAEKCPYCQQPVDPVLLKVLKMAQLTIEYLLHSQEYLSMSLTLQEEQHQAAFEDLKRLKYDLDKQAEELKSVKEESRRRKKMIATQQLLLQAGANNYHKCHLCEKTFMNYSFLQAHMQRRHPEATAAEKEKKKQVEQMESEIEELKVKLNETHAQLEAESQYRAQEAENIRQREEEGRRKFERWKEEERAKFGKEMEDLRQLFLTEFKDISSRNIALEGKLQELQVKSTVVSNLGTLQDDDSVDKQQWTKTQKELQGMKAKIKQQRTEWNWKLKELQKEHQIDKEQLKAENERLLATLSSDQWKIVEQSKLQMASLNAQLREQAKIIKTQEKTIKHLSSSKAREIQEMPPEESTEEDSNIVLKYEHNAIKCFYSLTPPPICSIAFTAELEDTLDKKKRVLEALRRDPNLLKQFRPILEETLEEKLEDMGVKRGTKSIPAQTYKHLRDIVKIQQQQKAKKFPHLLTLRDKLEEEVKKRISWEPKDKRDTSLPFSIVSGKNQRSQHSPPIQVTSSKPSMLQVELHPYASEMPKPAPRSKVSSIASTMETSRLPSPKQARSSPPSPQHSAVHQPSTSPFSSEEEESVEEASFTSPKLTPHKIEQELPRVVQKEESEWDSSDSESSEGKDNTGRVLSTVAPTCSETLVQSMAKNLERKLNAPGRKPSGGVKLISIPTKETSTSSHATKKLQVFWKMH</sequence>
<feature type="region of interest" description="Disordered" evidence="13">
    <location>
        <begin position="727"/>
        <end position="753"/>
    </location>
</feature>
<evidence type="ECO:0000259" key="14">
    <source>
        <dbReference type="PROSITE" id="PS50157"/>
    </source>
</evidence>
<evidence type="ECO:0000256" key="7">
    <source>
        <dbReference type="ARBA" id="ARBA00022833"/>
    </source>
</evidence>
<feature type="compositionally biased region" description="Basic and acidic residues" evidence="13">
    <location>
        <begin position="670"/>
        <end position="684"/>
    </location>
</feature>
<evidence type="ECO:0000256" key="1">
    <source>
        <dbReference type="ARBA" id="ARBA00004114"/>
    </source>
</evidence>
<feature type="compositionally biased region" description="Polar residues" evidence="13">
    <location>
        <begin position="569"/>
        <end position="589"/>
    </location>
</feature>
<accession>A0ABQ7T307</accession>
<reference evidence="15 16" key="1">
    <citation type="journal article" date="2022" name="Gigascience">
        <title>A chromosome-level genome assembly and annotation of the desert horned lizard, Phrynosoma platyrhinos, provides insight into chromosomal rearrangements among reptiles.</title>
        <authorList>
            <person name="Koochekian N."/>
            <person name="Ascanio A."/>
            <person name="Farleigh K."/>
            <person name="Card D.C."/>
            <person name="Schield D.R."/>
            <person name="Castoe T.A."/>
            <person name="Jezkova T."/>
        </authorList>
    </citation>
    <scope>NUCLEOTIDE SEQUENCE [LARGE SCALE GENOMIC DNA]</scope>
    <source>
        <strain evidence="15">NK-2021</strain>
    </source>
</reference>
<evidence type="ECO:0000256" key="4">
    <source>
        <dbReference type="ARBA" id="ARBA00022490"/>
    </source>
</evidence>
<evidence type="ECO:0000256" key="2">
    <source>
        <dbReference type="ARBA" id="ARBA00004120"/>
    </source>
</evidence>
<gene>
    <name evidence="15" type="ORF">JD844_007153</name>
</gene>
<dbReference type="InterPro" id="IPR013087">
    <property type="entry name" value="Znf_C2H2_type"/>
</dbReference>
<evidence type="ECO:0000256" key="5">
    <source>
        <dbReference type="ARBA" id="ARBA00022723"/>
    </source>
</evidence>
<keyword evidence="10" id="KW-0966">Cell projection</keyword>
<dbReference type="Pfam" id="PF25977">
    <property type="entry name" value="DZIP1"/>
    <property type="match status" value="1"/>
</dbReference>
<feature type="domain" description="C2H2-type" evidence="14">
    <location>
        <begin position="171"/>
        <end position="199"/>
    </location>
</feature>
<keyword evidence="16" id="KW-1185">Reference proteome</keyword>
<dbReference type="InterPro" id="IPR032714">
    <property type="entry name" value="DZIP1_N"/>
</dbReference>